<dbReference type="SUPFAM" id="SSF55073">
    <property type="entry name" value="Nucleotide cyclase"/>
    <property type="match status" value="1"/>
</dbReference>
<comment type="caution">
    <text evidence="6">The sequence shown here is derived from an EMBL/GenBank/DDBJ whole genome shotgun (WGS) entry which is preliminary data.</text>
</comment>
<evidence type="ECO:0000259" key="5">
    <source>
        <dbReference type="PROSITE" id="PS50887"/>
    </source>
</evidence>
<dbReference type="InterPro" id="IPR009050">
    <property type="entry name" value="Globin-like_sf"/>
</dbReference>
<dbReference type="Gene3D" id="1.10.490.10">
    <property type="entry name" value="Globins"/>
    <property type="match status" value="1"/>
</dbReference>
<dbReference type="RefSeq" id="WP_094855224.1">
    <property type="nucleotide sequence ID" value="NZ_NEVM01000005.1"/>
</dbReference>
<evidence type="ECO:0000256" key="2">
    <source>
        <dbReference type="ARBA" id="ARBA00029839"/>
    </source>
</evidence>
<dbReference type="PANTHER" id="PTHR33121:SF32">
    <property type="entry name" value="RNASE E SPECIFICITY FACTOR CSRD"/>
    <property type="match status" value="1"/>
</dbReference>
<dbReference type="EMBL" id="NEVM01000005">
    <property type="protein sequence ID" value="OZI30801.1"/>
    <property type="molecule type" value="Genomic_DNA"/>
</dbReference>
<dbReference type="PROSITE" id="PS50887">
    <property type="entry name" value="GGDEF"/>
    <property type="match status" value="1"/>
</dbReference>
<reference evidence="7" key="1">
    <citation type="submission" date="2017-05" db="EMBL/GenBank/DDBJ databases">
        <title>Complete and WGS of Bordetella genogroups.</title>
        <authorList>
            <person name="Spilker T."/>
            <person name="Lipuma J."/>
        </authorList>
    </citation>
    <scope>NUCLEOTIDE SEQUENCE [LARGE SCALE GENOMIC DNA]</scope>
    <source>
        <strain evidence="7">AU16122</strain>
    </source>
</reference>
<dbReference type="InterPro" id="IPR000160">
    <property type="entry name" value="GGDEF_dom"/>
</dbReference>
<dbReference type="SMART" id="SM00065">
    <property type="entry name" value="GAF"/>
    <property type="match status" value="2"/>
</dbReference>
<dbReference type="Gene3D" id="3.30.450.40">
    <property type="match status" value="2"/>
</dbReference>
<dbReference type="InterPro" id="IPR029016">
    <property type="entry name" value="GAF-like_dom_sf"/>
</dbReference>
<dbReference type="AlphaFoldDB" id="A0A261S0Y3"/>
<dbReference type="NCBIfam" id="TIGR00254">
    <property type="entry name" value="GGDEF"/>
    <property type="match status" value="1"/>
</dbReference>
<dbReference type="InterPro" id="IPR012292">
    <property type="entry name" value="Globin/Proto"/>
</dbReference>
<evidence type="ECO:0000256" key="3">
    <source>
        <dbReference type="SAM" id="MobiDB-lite"/>
    </source>
</evidence>
<feature type="region of interest" description="Disordered" evidence="3">
    <location>
        <begin position="360"/>
        <end position="390"/>
    </location>
</feature>
<dbReference type="SMART" id="SM00052">
    <property type="entry name" value="EAL"/>
    <property type="match status" value="1"/>
</dbReference>
<feature type="domain" description="GGDEF" evidence="5">
    <location>
        <begin position="226"/>
        <end position="361"/>
    </location>
</feature>
<dbReference type="InterPro" id="IPR043128">
    <property type="entry name" value="Rev_trsase/Diguanyl_cyclase"/>
</dbReference>
<proteinExistence type="predicted"/>
<dbReference type="FunFam" id="3.30.70.270:FF:000001">
    <property type="entry name" value="Diguanylate cyclase domain protein"/>
    <property type="match status" value="1"/>
</dbReference>
<name>A0A261S0Y3_9BORD</name>
<evidence type="ECO:0000256" key="1">
    <source>
        <dbReference type="ARBA" id="ARBA00015125"/>
    </source>
</evidence>
<dbReference type="PANTHER" id="PTHR33121">
    <property type="entry name" value="CYCLIC DI-GMP PHOSPHODIESTERASE PDEF"/>
    <property type="match status" value="1"/>
</dbReference>
<dbReference type="Pfam" id="PF00990">
    <property type="entry name" value="GGDEF"/>
    <property type="match status" value="1"/>
</dbReference>
<dbReference type="Pfam" id="PF00563">
    <property type="entry name" value="EAL"/>
    <property type="match status" value="1"/>
</dbReference>
<dbReference type="Pfam" id="PF11563">
    <property type="entry name" value="Protoglobin"/>
    <property type="match status" value="1"/>
</dbReference>
<sequence length="1071" mass="118387">MNAGTSSQAPTPLDGHSSPASEVMSFLTLQDAILELMASNAPLTDIMYALCSEVERLAPQIIASTLRLDEHQRMRPLASPSLPSSYNEGVDGEQIGPTVGTCGVAMTYGRPHLTRDIETDPNWRDFRTLVAPLGLRTCWSQPIKRRDGRVLGSLAFYYRRPHEPTPFDHQIAEICLRLCTLAFEHEDMQRSIQKLAYHDALTGLPNRARFELEFGRVMDEVRRNDSHFSLLFIDLNRFKQINDTQGHLIGDAMLRQVASRLQRAVRGLDFVGRLGGDEFVVVVRHGNTREVTAAAERILHVLCAPFYLQGDPTTRIDLGASIGVAIYPEDGTDLETLLHHADIAMYRAKDAGESQIRFYAPPSGPPEQAVPGSAAARHAKPALAEDRSSPLYGAPAEPALARLSEAVGPHLSAIVEQFYENLSRMPGAEHLINSLSPAELAHLKKKQAENLAQLCSPHLTADQHHGIAMHVGRIHAICGLSRENLVHSLDSLYAILREHIDTTQHGQALSVLNRRLLKDLGWQMQAAQQIQAGRQETLSRISELSWNARNYTDLITQTAEILSNHDGITGAIFLRPDERNLLKVEAQAGAGMTEFLDAIERQQLDWLAAGENPLKPGPTEQAWNAGVIHRSLNYFTDEKVRAWRTVVGPKGIRSSISIPLVSPNSQTVISVLALYCRLPGGLSSQEQDFFLTQVQSLLAFGISRLETWSGPAIAIPYTTRRRWLELLQKDGLEMYYQPVVDLRTGQVIKVEALARLRDTGMVLTPAEFFPALSSEDFLKLYVKGLDQALKQRAEWLRKGIALDIAVNLPTAALEDERYVKATGRALREYACPPGALTLELLEGEEISSSVNVVEALLRYKALGVKLAEDDLGSGYSSLARLREMPFDIIKIDRSIVSHTEREPFNTLRFVYQLTRLGHGLGKKVIVEGVEDSDLLEAITILGADCVQGFVIARPMPAPALEDWFLRQAPRVIEPFQSSSTQSRLAELLIWEEAMHVLLDRTPDLPSKHGLVEDMCRFLTTLPLAAPAVAAAVSDLIASAMAFGLRSPAYTLARKRMIAAMLQGQKADGAGR</sequence>
<dbReference type="CDD" id="cd01948">
    <property type="entry name" value="EAL"/>
    <property type="match status" value="1"/>
</dbReference>
<organism evidence="6 7">
    <name type="scientific">Bordetella genomosp. 10</name>
    <dbReference type="NCBI Taxonomy" id="1416804"/>
    <lineage>
        <taxon>Bacteria</taxon>
        <taxon>Pseudomonadati</taxon>
        <taxon>Pseudomonadota</taxon>
        <taxon>Betaproteobacteria</taxon>
        <taxon>Burkholderiales</taxon>
        <taxon>Alcaligenaceae</taxon>
        <taxon>Bordetella</taxon>
    </lineage>
</organism>
<dbReference type="InterPro" id="IPR050706">
    <property type="entry name" value="Cyclic-di-GMP_PDE-like"/>
</dbReference>
<dbReference type="CDD" id="cd01949">
    <property type="entry name" value="GGDEF"/>
    <property type="match status" value="1"/>
</dbReference>
<dbReference type="Proteomes" id="UP000216020">
    <property type="component" value="Unassembled WGS sequence"/>
</dbReference>
<dbReference type="Gene3D" id="3.30.70.270">
    <property type="match status" value="1"/>
</dbReference>
<keyword evidence="7" id="KW-1185">Reference proteome</keyword>
<dbReference type="GO" id="GO:0071111">
    <property type="term" value="F:cyclic-guanylate-specific phosphodiesterase activity"/>
    <property type="evidence" value="ECO:0007669"/>
    <property type="project" value="InterPro"/>
</dbReference>
<dbReference type="InterPro" id="IPR003018">
    <property type="entry name" value="GAF"/>
</dbReference>
<dbReference type="InterPro" id="IPR035919">
    <property type="entry name" value="EAL_sf"/>
</dbReference>
<accession>A0A261S0Y3</accession>
<dbReference type="SUPFAM" id="SSF141868">
    <property type="entry name" value="EAL domain-like"/>
    <property type="match status" value="1"/>
</dbReference>
<dbReference type="PROSITE" id="PS50883">
    <property type="entry name" value="EAL"/>
    <property type="match status" value="1"/>
</dbReference>
<dbReference type="SMART" id="SM00267">
    <property type="entry name" value="GGDEF"/>
    <property type="match status" value="1"/>
</dbReference>
<dbReference type="SUPFAM" id="SSF46458">
    <property type="entry name" value="Globin-like"/>
    <property type="match status" value="1"/>
</dbReference>
<evidence type="ECO:0000313" key="6">
    <source>
        <dbReference type="EMBL" id="OZI30801.1"/>
    </source>
</evidence>
<dbReference type="InterPro" id="IPR001633">
    <property type="entry name" value="EAL_dom"/>
</dbReference>
<dbReference type="GO" id="GO:0019825">
    <property type="term" value="F:oxygen binding"/>
    <property type="evidence" value="ECO:0007669"/>
    <property type="project" value="InterPro"/>
</dbReference>
<gene>
    <name evidence="6" type="ORF">CAL29_22740</name>
</gene>
<dbReference type="SUPFAM" id="SSF55781">
    <property type="entry name" value="GAF domain-like"/>
    <property type="match status" value="2"/>
</dbReference>
<dbReference type="InterPro" id="IPR029787">
    <property type="entry name" value="Nucleotide_cyclase"/>
</dbReference>
<feature type="domain" description="EAL" evidence="4">
    <location>
        <begin position="716"/>
        <end position="968"/>
    </location>
</feature>
<protein>
    <recommendedName>
        <fullName evidence="1">Diguanylate cyclase DosC</fullName>
    </recommendedName>
    <alternativeName>
        <fullName evidence="2">Direct oxygen-sensing cyclase</fullName>
    </alternativeName>
</protein>
<dbReference type="GO" id="GO:0020037">
    <property type="term" value="F:heme binding"/>
    <property type="evidence" value="ECO:0007669"/>
    <property type="project" value="InterPro"/>
</dbReference>
<dbReference type="Pfam" id="PF13185">
    <property type="entry name" value="GAF_2"/>
    <property type="match status" value="1"/>
</dbReference>
<dbReference type="OrthoDB" id="9812260at2"/>
<dbReference type="Gene3D" id="3.20.20.450">
    <property type="entry name" value="EAL domain"/>
    <property type="match status" value="1"/>
</dbReference>
<evidence type="ECO:0000313" key="7">
    <source>
        <dbReference type="Proteomes" id="UP000216020"/>
    </source>
</evidence>
<evidence type="ECO:0000259" key="4">
    <source>
        <dbReference type="PROSITE" id="PS50883"/>
    </source>
</evidence>
<dbReference type="InterPro" id="IPR044398">
    <property type="entry name" value="Globin-sensor_dom"/>
</dbReference>